<organism evidence="8 9">
    <name type="scientific">Pyrodictium abyssi</name>
    <dbReference type="NCBI Taxonomy" id="54256"/>
    <lineage>
        <taxon>Archaea</taxon>
        <taxon>Thermoproteota</taxon>
        <taxon>Thermoprotei</taxon>
        <taxon>Desulfurococcales</taxon>
        <taxon>Pyrodictiaceae</taxon>
        <taxon>Pyrodictium</taxon>
    </lineage>
</organism>
<dbReference type="PANTHER" id="PTHR42703">
    <property type="entry name" value="NADH DEHYDROGENASE"/>
    <property type="match status" value="1"/>
</dbReference>
<proteinExistence type="predicted"/>
<evidence type="ECO:0000256" key="4">
    <source>
        <dbReference type="ARBA" id="ARBA00022989"/>
    </source>
</evidence>
<evidence type="ECO:0000256" key="6">
    <source>
        <dbReference type="SAM" id="Phobius"/>
    </source>
</evidence>
<evidence type="ECO:0000256" key="5">
    <source>
        <dbReference type="ARBA" id="ARBA00023136"/>
    </source>
</evidence>
<accession>A0ABM8IZV9</accession>
<evidence type="ECO:0000313" key="9">
    <source>
        <dbReference type="Proteomes" id="UP001341135"/>
    </source>
</evidence>
<keyword evidence="3 6" id="KW-0812">Transmembrane</keyword>
<feature type="transmembrane region" description="Helical" evidence="6">
    <location>
        <begin position="43"/>
        <end position="61"/>
    </location>
</feature>
<protein>
    <submittedName>
        <fullName evidence="8">F(420)H(2) dehydrogenase subunit N</fullName>
    </submittedName>
</protein>
<feature type="transmembrane region" description="Helical" evidence="6">
    <location>
        <begin position="200"/>
        <end position="219"/>
    </location>
</feature>
<keyword evidence="2" id="KW-1003">Cell membrane</keyword>
<feature type="domain" description="NADH:quinone oxidoreductase/Mrp antiporter transmembrane" evidence="7">
    <location>
        <begin position="134"/>
        <end position="423"/>
    </location>
</feature>
<evidence type="ECO:0000256" key="3">
    <source>
        <dbReference type="ARBA" id="ARBA00022692"/>
    </source>
</evidence>
<feature type="transmembrane region" description="Helical" evidence="6">
    <location>
        <begin position="333"/>
        <end position="354"/>
    </location>
</feature>
<dbReference type="EMBL" id="AP028907">
    <property type="protein sequence ID" value="BES81889.1"/>
    <property type="molecule type" value="Genomic_DNA"/>
</dbReference>
<feature type="transmembrane region" description="Helical" evidence="6">
    <location>
        <begin position="136"/>
        <end position="155"/>
    </location>
</feature>
<keyword evidence="4 6" id="KW-1133">Transmembrane helix</keyword>
<keyword evidence="5 6" id="KW-0472">Membrane</keyword>
<feature type="transmembrane region" description="Helical" evidence="6">
    <location>
        <begin position="374"/>
        <end position="391"/>
    </location>
</feature>
<feature type="transmembrane region" description="Helical" evidence="6">
    <location>
        <begin position="454"/>
        <end position="471"/>
    </location>
</feature>
<feature type="transmembrane region" description="Helical" evidence="6">
    <location>
        <begin position="403"/>
        <end position="433"/>
    </location>
</feature>
<keyword evidence="9" id="KW-1185">Reference proteome</keyword>
<evidence type="ECO:0000313" key="8">
    <source>
        <dbReference type="EMBL" id="BES81889.1"/>
    </source>
</evidence>
<evidence type="ECO:0000256" key="1">
    <source>
        <dbReference type="ARBA" id="ARBA00004651"/>
    </source>
</evidence>
<name>A0ABM8IZV9_9CREN</name>
<dbReference type="RefSeq" id="WP_338248690.1">
    <property type="nucleotide sequence ID" value="NZ_AP028907.1"/>
</dbReference>
<feature type="transmembrane region" description="Helical" evidence="6">
    <location>
        <begin position="167"/>
        <end position="188"/>
    </location>
</feature>
<dbReference type="Pfam" id="PF00361">
    <property type="entry name" value="Proton_antipo_M"/>
    <property type="match status" value="1"/>
</dbReference>
<dbReference type="InterPro" id="IPR001750">
    <property type="entry name" value="ND/Mrp_TM"/>
</dbReference>
<gene>
    <name evidence="8" type="primary">fpoN</name>
    <name evidence="8" type="ORF">PABY_14560</name>
</gene>
<dbReference type="GeneID" id="89289468"/>
<reference evidence="8 9" key="1">
    <citation type="submission" date="2023-09" db="EMBL/GenBank/DDBJ databases">
        <title>Pyrofollis japonicus gen. nov. sp. nov., a novel member of the family Pyrodictiaceae isolated from the Iheya North hydrothermal field.</title>
        <authorList>
            <person name="Miyazaki U."/>
            <person name="Sanari M."/>
            <person name="Tame A."/>
            <person name="Kitajima M."/>
            <person name="Okamoto A."/>
            <person name="Sawayama S."/>
            <person name="Miyazaki J."/>
            <person name="Takai K."/>
            <person name="Nakagawa S."/>
        </authorList>
    </citation>
    <scope>NUCLEOTIDE SEQUENCE [LARGE SCALE GENOMIC DNA]</scope>
    <source>
        <strain evidence="8 9">AV2</strain>
    </source>
</reference>
<dbReference type="PANTHER" id="PTHR42703:SF1">
    <property type="entry name" value="NA(+)_H(+) ANTIPORTER SUBUNIT D1"/>
    <property type="match status" value="1"/>
</dbReference>
<sequence>MAAPLLAGLEFTRVVEYGFLAVIAGYAFTGLVAPLWGPRATRLSLYAATMVALAAALYASLAFTPAGGYVVAFDGAVVVDTYTVFLLSIAVVVFALAAIAASSVVDYWDSGEAFYAVTGFMALGVIVLGLSRILYLVYVAWILAAVSGYILIALRRGPVSAEASIKYAVTGAVATIILLLDLVLFYVVRGGAEIAPGVRLSDPLFITPVVALAIVAVGFKMGVVPFHGWVVDVYGNARPLAVAVASAAAKIIAALLIVKLVAPFTAAQPEIVLWTAGILAAITMFYGNIGALLTVRDSPQKTLAYSSIAQASYIVAGFAALAKLPGVDNHAALAGIALHTAGYAFAKLASFLVLDTACESEGKCTWNSLRGLAFRNPVAAAALIIALAALAGTPPTLGFWGKLYLLIAAVSASPVLAAIMVINFGLGIFYYGYTIYAVATGPRQSGEKPTARDVAALAAAVSTVILGLAPWEAYGLTVYAYTST</sequence>
<feature type="transmembrane region" description="Helical" evidence="6">
    <location>
        <begin position="271"/>
        <end position="295"/>
    </location>
</feature>
<feature type="transmembrane region" description="Helical" evidence="6">
    <location>
        <begin position="81"/>
        <end position="101"/>
    </location>
</feature>
<dbReference type="Proteomes" id="UP001341135">
    <property type="component" value="Chromosome"/>
</dbReference>
<feature type="transmembrane region" description="Helical" evidence="6">
    <location>
        <begin position="302"/>
        <end position="321"/>
    </location>
</feature>
<evidence type="ECO:0000256" key="2">
    <source>
        <dbReference type="ARBA" id="ARBA00022475"/>
    </source>
</evidence>
<feature type="transmembrane region" description="Helical" evidence="6">
    <location>
        <begin position="17"/>
        <end position="36"/>
    </location>
</feature>
<evidence type="ECO:0000259" key="7">
    <source>
        <dbReference type="Pfam" id="PF00361"/>
    </source>
</evidence>
<dbReference type="InterPro" id="IPR050586">
    <property type="entry name" value="CPA3_Na-H_Antiporter_D"/>
</dbReference>
<feature type="transmembrane region" description="Helical" evidence="6">
    <location>
        <begin position="113"/>
        <end position="130"/>
    </location>
</feature>
<feature type="transmembrane region" description="Helical" evidence="6">
    <location>
        <begin position="240"/>
        <end position="265"/>
    </location>
</feature>
<comment type="subcellular location">
    <subcellularLocation>
        <location evidence="1">Cell membrane</location>
        <topology evidence="1">Multi-pass membrane protein</topology>
    </subcellularLocation>
</comment>